<gene>
    <name evidence="2" type="ORF">AVEN_196862_1</name>
</gene>
<evidence type="ECO:0000256" key="1">
    <source>
        <dbReference type="SAM" id="MobiDB-lite"/>
    </source>
</evidence>
<reference evidence="2 3" key="1">
    <citation type="journal article" date="2019" name="Sci. Rep.">
        <title>Orb-weaving spider Araneus ventricosus genome elucidates the spidroin gene catalogue.</title>
        <authorList>
            <person name="Kono N."/>
            <person name="Nakamura H."/>
            <person name="Ohtoshi R."/>
            <person name="Moran D.A.P."/>
            <person name="Shinohara A."/>
            <person name="Yoshida Y."/>
            <person name="Fujiwara M."/>
            <person name="Mori M."/>
            <person name="Tomita M."/>
            <person name="Arakawa K."/>
        </authorList>
    </citation>
    <scope>NUCLEOTIDE SEQUENCE [LARGE SCALE GENOMIC DNA]</scope>
</reference>
<accession>A0A4Y2XDA0</accession>
<dbReference type="AlphaFoldDB" id="A0A4Y2XDA0"/>
<feature type="compositionally biased region" description="Basic and acidic residues" evidence="1">
    <location>
        <begin position="53"/>
        <end position="64"/>
    </location>
</feature>
<feature type="region of interest" description="Disordered" evidence="1">
    <location>
        <begin position="40"/>
        <end position="64"/>
    </location>
</feature>
<feature type="compositionally biased region" description="Acidic residues" evidence="1">
    <location>
        <begin position="40"/>
        <end position="52"/>
    </location>
</feature>
<proteinExistence type="predicted"/>
<name>A0A4Y2XDA0_ARAVE</name>
<evidence type="ECO:0000313" key="3">
    <source>
        <dbReference type="Proteomes" id="UP000499080"/>
    </source>
</evidence>
<dbReference type="Proteomes" id="UP000499080">
    <property type="component" value="Unassembled WGS sequence"/>
</dbReference>
<protein>
    <submittedName>
        <fullName evidence="2">Uncharacterized protein</fullName>
    </submittedName>
</protein>
<dbReference type="OrthoDB" id="125347at2759"/>
<sequence length="82" mass="9296">NLQDLKNATKEILNTGFECDADDPGFQTVADDEIIASVVDDQDSSVYEEELSDNDHDEKGPSTEETFHYLHCQLKRRMSDCL</sequence>
<feature type="non-terminal residue" evidence="2">
    <location>
        <position position="1"/>
    </location>
</feature>
<dbReference type="EMBL" id="BGPR01073883">
    <property type="protein sequence ID" value="GBO46297.1"/>
    <property type="molecule type" value="Genomic_DNA"/>
</dbReference>
<organism evidence="2 3">
    <name type="scientific">Araneus ventricosus</name>
    <name type="common">Orbweaver spider</name>
    <name type="synonym">Epeira ventricosa</name>
    <dbReference type="NCBI Taxonomy" id="182803"/>
    <lineage>
        <taxon>Eukaryota</taxon>
        <taxon>Metazoa</taxon>
        <taxon>Ecdysozoa</taxon>
        <taxon>Arthropoda</taxon>
        <taxon>Chelicerata</taxon>
        <taxon>Arachnida</taxon>
        <taxon>Araneae</taxon>
        <taxon>Araneomorphae</taxon>
        <taxon>Entelegynae</taxon>
        <taxon>Araneoidea</taxon>
        <taxon>Araneidae</taxon>
        <taxon>Araneus</taxon>
    </lineage>
</organism>
<comment type="caution">
    <text evidence="2">The sequence shown here is derived from an EMBL/GenBank/DDBJ whole genome shotgun (WGS) entry which is preliminary data.</text>
</comment>
<evidence type="ECO:0000313" key="2">
    <source>
        <dbReference type="EMBL" id="GBO46297.1"/>
    </source>
</evidence>
<keyword evidence="3" id="KW-1185">Reference proteome</keyword>